<comment type="caution">
    <text evidence="2">The sequence shown here is derived from an EMBL/GenBank/DDBJ whole genome shotgun (WGS) entry which is preliminary data.</text>
</comment>
<reference evidence="2 3" key="1">
    <citation type="journal article" date="2020" name="IScience">
        <title>Genome Sequencing of the Endangered Kingdonia uniflora (Circaeasteraceae, Ranunculales) Reveals Potential Mechanisms of Evolutionary Specialization.</title>
        <authorList>
            <person name="Sun Y."/>
            <person name="Deng T."/>
            <person name="Zhang A."/>
            <person name="Moore M.J."/>
            <person name="Landis J.B."/>
            <person name="Lin N."/>
            <person name="Zhang H."/>
            <person name="Zhang X."/>
            <person name="Huang J."/>
            <person name="Zhang X."/>
            <person name="Sun H."/>
            <person name="Wang H."/>
        </authorList>
    </citation>
    <scope>NUCLEOTIDE SEQUENCE [LARGE SCALE GENOMIC DNA]</scope>
    <source>
        <strain evidence="2">TB1705</strain>
        <tissue evidence="2">Leaf</tissue>
    </source>
</reference>
<dbReference type="EMBL" id="JACGCM010001601">
    <property type="protein sequence ID" value="KAF6152872.1"/>
    <property type="molecule type" value="Genomic_DNA"/>
</dbReference>
<dbReference type="InterPro" id="IPR036397">
    <property type="entry name" value="RNaseH_sf"/>
</dbReference>
<evidence type="ECO:0000259" key="1">
    <source>
        <dbReference type="Pfam" id="PF13456"/>
    </source>
</evidence>
<protein>
    <recommendedName>
        <fullName evidence="1">RNase H type-1 domain-containing protein</fullName>
    </recommendedName>
</protein>
<keyword evidence="3" id="KW-1185">Reference proteome</keyword>
<sequence>MDSKPVSYHTDFADHSSESVIAASNYKLFTDASWSETTHKGGMGFILTDEANSLILAGHTPTTTDSAEQAEGKYIPWAINISAEKIRRKEVLLFIDCRNVIDYLRDPLAEIQWSTATQLQTYLNS</sequence>
<proteinExistence type="predicted"/>
<dbReference type="Pfam" id="PF13456">
    <property type="entry name" value="RVT_3"/>
    <property type="match status" value="1"/>
</dbReference>
<name>A0A7J7MDI8_9MAGN</name>
<organism evidence="2 3">
    <name type="scientific">Kingdonia uniflora</name>
    <dbReference type="NCBI Taxonomy" id="39325"/>
    <lineage>
        <taxon>Eukaryota</taxon>
        <taxon>Viridiplantae</taxon>
        <taxon>Streptophyta</taxon>
        <taxon>Embryophyta</taxon>
        <taxon>Tracheophyta</taxon>
        <taxon>Spermatophyta</taxon>
        <taxon>Magnoliopsida</taxon>
        <taxon>Ranunculales</taxon>
        <taxon>Circaeasteraceae</taxon>
        <taxon>Kingdonia</taxon>
    </lineage>
</organism>
<dbReference type="GO" id="GO:0003676">
    <property type="term" value="F:nucleic acid binding"/>
    <property type="evidence" value="ECO:0007669"/>
    <property type="project" value="InterPro"/>
</dbReference>
<dbReference type="InterPro" id="IPR012337">
    <property type="entry name" value="RNaseH-like_sf"/>
</dbReference>
<dbReference type="Gene3D" id="3.30.420.10">
    <property type="entry name" value="Ribonuclease H-like superfamily/Ribonuclease H"/>
    <property type="match status" value="1"/>
</dbReference>
<gene>
    <name evidence="2" type="ORF">GIB67_011343</name>
</gene>
<dbReference type="InterPro" id="IPR002156">
    <property type="entry name" value="RNaseH_domain"/>
</dbReference>
<evidence type="ECO:0000313" key="2">
    <source>
        <dbReference type="EMBL" id="KAF6152872.1"/>
    </source>
</evidence>
<accession>A0A7J7MDI8</accession>
<dbReference type="AlphaFoldDB" id="A0A7J7MDI8"/>
<feature type="domain" description="RNase H type-1" evidence="1">
    <location>
        <begin position="30"/>
        <end position="106"/>
    </location>
</feature>
<dbReference type="Proteomes" id="UP000541444">
    <property type="component" value="Unassembled WGS sequence"/>
</dbReference>
<dbReference type="GO" id="GO:0004523">
    <property type="term" value="F:RNA-DNA hybrid ribonuclease activity"/>
    <property type="evidence" value="ECO:0007669"/>
    <property type="project" value="InterPro"/>
</dbReference>
<dbReference type="SUPFAM" id="SSF53098">
    <property type="entry name" value="Ribonuclease H-like"/>
    <property type="match status" value="1"/>
</dbReference>
<evidence type="ECO:0000313" key="3">
    <source>
        <dbReference type="Proteomes" id="UP000541444"/>
    </source>
</evidence>